<dbReference type="STRING" id="1423727.FC34_GL000727"/>
<dbReference type="Proteomes" id="UP000051672">
    <property type="component" value="Unassembled WGS sequence"/>
</dbReference>
<accession>A0A0R2B1A3</accession>
<evidence type="ECO:0000256" key="1">
    <source>
        <dbReference type="SAM" id="MobiDB-lite"/>
    </source>
</evidence>
<organism evidence="2 3">
    <name type="scientific">Lacticaseibacillus brantae DSM 23927</name>
    <dbReference type="NCBI Taxonomy" id="1423727"/>
    <lineage>
        <taxon>Bacteria</taxon>
        <taxon>Bacillati</taxon>
        <taxon>Bacillota</taxon>
        <taxon>Bacilli</taxon>
        <taxon>Lactobacillales</taxon>
        <taxon>Lactobacillaceae</taxon>
        <taxon>Lacticaseibacillus</taxon>
    </lineage>
</organism>
<evidence type="ECO:0000313" key="2">
    <source>
        <dbReference type="EMBL" id="KRM73007.1"/>
    </source>
</evidence>
<dbReference type="EMBL" id="AYZQ01000001">
    <property type="protein sequence ID" value="KRM73007.1"/>
    <property type="molecule type" value="Genomic_DNA"/>
</dbReference>
<dbReference type="NCBIfam" id="TIGR01603">
    <property type="entry name" value="maj_tail_phi13"/>
    <property type="match status" value="1"/>
</dbReference>
<dbReference type="InterPro" id="IPR006490">
    <property type="entry name" value="Maj_tail_phi13"/>
</dbReference>
<dbReference type="RefSeq" id="WP_057894010.1">
    <property type="nucleotide sequence ID" value="NZ_AYZQ01000001.1"/>
</dbReference>
<protein>
    <submittedName>
        <fullName evidence="2">Prophage LambdaBa04, major tail protein</fullName>
    </submittedName>
</protein>
<feature type="region of interest" description="Disordered" evidence="1">
    <location>
        <begin position="136"/>
        <end position="159"/>
    </location>
</feature>
<keyword evidence="3" id="KW-1185">Reference proteome</keyword>
<comment type="caution">
    <text evidence="2">The sequence shown here is derived from an EMBL/GenBank/DDBJ whole genome shotgun (WGS) entry which is preliminary data.</text>
</comment>
<dbReference type="PATRIC" id="fig|1423727.3.peg.730"/>
<reference evidence="2 3" key="1">
    <citation type="journal article" date="2015" name="Genome Announc.">
        <title>Expanding the biotechnology potential of lactobacilli through comparative genomics of 213 strains and associated genera.</title>
        <authorList>
            <person name="Sun Z."/>
            <person name="Harris H.M."/>
            <person name="McCann A."/>
            <person name="Guo C."/>
            <person name="Argimon S."/>
            <person name="Zhang W."/>
            <person name="Yang X."/>
            <person name="Jeffery I.B."/>
            <person name="Cooney J.C."/>
            <person name="Kagawa T.F."/>
            <person name="Liu W."/>
            <person name="Song Y."/>
            <person name="Salvetti E."/>
            <person name="Wrobel A."/>
            <person name="Rasinkangas P."/>
            <person name="Parkhill J."/>
            <person name="Rea M.C."/>
            <person name="O'Sullivan O."/>
            <person name="Ritari J."/>
            <person name="Douillard F.P."/>
            <person name="Paul Ross R."/>
            <person name="Yang R."/>
            <person name="Briner A.E."/>
            <person name="Felis G.E."/>
            <person name="de Vos W.M."/>
            <person name="Barrangou R."/>
            <person name="Klaenhammer T.R."/>
            <person name="Caufield P.W."/>
            <person name="Cui Y."/>
            <person name="Zhang H."/>
            <person name="O'Toole P.W."/>
        </authorList>
    </citation>
    <scope>NUCLEOTIDE SEQUENCE [LARGE SCALE GENOMIC DNA]</scope>
    <source>
        <strain evidence="2 3">DSM 23927</strain>
    </source>
</reference>
<dbReference type="OrthoDB" id="9780018at2"/>
<gene>
    <name evidence="2" type="ORF">FC34_GL000727</name>
</gene>
<name>A0A0R2B1A3_9LACO</name>
<evidence type="ECO:0000313" key="3">
    <source>
        <dbReference type="Proteomes" id="UP000051672"/>
    </source>
</evidence>
<proteinExistence type="predicted"/>
<dbReference type="AlphaFoldDB" id="A0A0R2B1A3"/>
<sequence length="196" mass="21444">MATNQENRVEFGLKNAHYALVTDTGTELTYAAPKKLPGAVKMTIDAEGGSDPFYADDTKYYTAVSNQGYSGKFEIARITDEFMQEIFGEKVDETTGMQYDDTDANPKQFALMFEFDGDVQKTRRVLFNVTATRPSIESETKADKTSPNTTELEFTAAPDPYAARAQGKVTQGKPAYDGFFDAVVIPGAKPTAPTGK</sequence>